<name>A0ABW5G9X1_9PSEU</name>
<comment type="caution">
    <text evidence="1">The sequence shown here is derived from an EMBL/GenBank/DDBJ whole genome shotgun (WGS) entry which is preliminary data.</text>
</comment>
<evidence type="ECO:0000313" key="2">
    <source>
        <dbReference type="Proteomes" id="UP001597417"/>
    </source>
</evidence>
<evidence type="ECO:0000313" key="1">
    <source>
        <dbReference type="EMBL" id="MFD2421701.1"/>
    </source>
</evidence>
<accession>A0ABW5G9X1</accession>
<gene>
    <name evidence="1" type="ORF">ACFSXZ_35750</name>
</gene>
<organism evidence="1 2">
    <name type="scientific">Amycolatopsis pigmentata</name>
    <dbReference type="NCBI Taxonomy" id="450801"/>
    <lineage>
        <taxon>Bacteria</taxon>
        <taxon>Bacillati</taxon>
        <taxon>Actinomycetota</taxon>
        <taxon>Actinomycetes</taxon>
        <taxon>Pseudonocardiales</taxon>
        <taxon>Pseudonocardiaceae</taxon>
        <taxon>Amycolatopsis</taxon>
    </lineage>
</organism>
<protein>
    <submittedName>
        <fullName evidence="1">Uncharacterized protein</fullName>
    </submittedName>
</protein>
<reference evidence="2" key="1">
    <citation type="journal article" date="2019" name="Int. J. Syst. Evol. Microbiol.">
        <title>The Global Catalogue of Microorganisms (GCM) 10K type strain sequencing project: providing services to taxonomists for standard genome sequencing and annotation.</title>
        <authorList>
            <consortium name="The Broad Institute Genomics Platform"/>
            <consortium name="The Broad Institute Genome Sequencing Center for Infectious Disease"/>
            <person name="Wu L."/>
            <person name="Ma J."/>
        </authorList>
    </citation>
    <scope>NUCLEOTIDE SEQUENCE [LARGE SCALE GENOMIC DNA]</scope>
    <source>
        <strain evidence="2">CGMCC 4.7645</strain>
    </source>
</reference>
<proteinExistence type="predicted"/>
<dbReference type="Proteomes" id="UP001597417">
    <property type="component" value="Unassembled WGS sequence"/>
</dbReference>
<dbReference type="RefSeq" id="WP_378270427.1">
    <property type="nucleotide sequence ID" value="NZ_JBHUKR010000022.1"/>
</dbReference>
<dbReference type="EMBL" id="JBHUKR010000022">
    <property type="protein sequence ID" value="MFD2421701.1"/>
    <property type="molecule type" value="Genomic_DNA"/>
</dbReference>
<sequence length="81" mass="9073">MDPRWLVQPLITPVRARDDGLPAQIRVGVIEVDGRERVGVEVTAPGPVGVSPELVEELNDHIGRMARIVVQRSQQQRSDRR</sequence>
<keyword evidence="2" id="KW-1185">Reference proteome</keyword>